<organism evidence="1 2">
    <name type="scientific">Qipengyuania qiaonensis</name>
    <dbReference type="NCBI Taxonomy" id="2867240"/>
    <lineage>
        <taxon>Bacteria</taxon>
        <taxon>Pseudomonadati</taxon>
        <taxon>Pseudomonadota</taxon>
        <taxon>Alphaproteobacteria</taxon>
        <taxon>Sphingomonadales</taxon>
        <taxon>Erythrobacteraceae</taxon>
        <taxon>Qipengyuania</taxon>
    </lineage>
</organism>
<keyword evidence="2" id="KW-1185">Reference proteome</keyword>
<accession>A0ABS7JCM3</accession>
<dbReference type="RefSeq" id="WP_221558006.1">
    <property type="nucleotide sequence ID" value="NZ_JAIGNO010000005.1"/>
</dbReference>
<evidence type="ECO:0000313" key="2">
    <source>
        <dbReference type="Proteomes" id="UP000755104"/>
    </source>
</evidence>
<comment type="caution">
    <text evidence="1">The sequence shown here is derived from an EMBL/GenBank/DDBJ whole genome shotgun (WGS) entry which is preliminary data.</text>
</comment>
<gene>
    <name evidence="1" type="ORF">K3174_09365</name>
</gene>
<sequence>MPIGGLIRAAINPTNLAMMALGGPAGFAAIATRTLVSQIGMNTIQQLGQSLGLPQSMIDMAQASFAASAGMPGLARQEVGQAVSGLADQFNLSPMQQGQLQRAAMDDLNNFVSSLSESREMKEARAGGSRGGGGWLMAIAETLGKELDQMAGDLETMAGNLSKDDPSETARFGALSQQFGMMFNATSTAIKAIGEAMSNMARKQ</sequence>
<proteinExistence type="predicted"/>
<name>A0ABS7JCM3_9SPHN</name>
<dbReference type="Proteomes" id="UP000755104">
    <property type="component" value="Unassembled WGS sequence"/>
</dbReference>
<reference evidence="1 2" key="1">
    <citation type="submission" date="2021-08" db="EMBL/GenBank/DDBJ databases">
        <title>Comparative Genomics Analysis of the Genus Qipengyuania Reveals Extensive Genetic Diversity and Metabolic Versatility, Including the Description of Fifteen Novel Species.</title>
        <authorList>
            <person name="Liu Y."/>
        </authorList>
    </citation>
    <scope>NUCLEOTIDE SEQUENCE [LARGE SCALE GENOMIC DNA]</scope>
    <source>
        <strain evidence="1 2">6D47A</strain>
    </source>
</reference>
<dbReference type="EMBL" id="JAIGNO010000005">
    <property type="protein sequence ID" value="MBX7482742.1"/>
    <property type="molecule type" value="Genomic_DNA"/>
</dbReference>
<protein>
    <submittedName>
        <fullName evidence="1">Uncharacterized protein</fullName>
    </submittedName>
</protein>
<dbReference type="InterPro" id="IPR037203">
    <property type="entry name" value="T3SS_needle-like_sf"/>
</dbReference>
<evidence type="ECO:0000313" key="1">
    <source>
        <dbReference type="EMBL" id="MBX7482742.1"/>
    </source>
</evidence>
<dbReference type="SUPFAM" id="SSF140129">
    <property type="entry name" value="MxiH-like"/>
    <property type="match status" value="1"/>
</dbReference>